<dbReference type="Gene3D" id="2.40.50.100">
    <property type="match status" value="1"/>
</dbReference>
<evidence type="ECO:0000259" key="3">
    <source>
        <dbReference type="Pfam" id="PF25917"/>
    </source>
</evidence>
<organism evidence="4">
    <name type="scientific">marine metagenome</name>
    <dbReference type="NCBI Taxonomy" id="408172"/>
    <lineage>
        <taxon>unclassified sequences</taxon>
        <taxon>metagenomes</taxon>
        <taxon>ecological metagenomes</taxon>
    </lineage>
</organism>
<protein>
    <recommendedName>
        <fullName evidence="3">Multidrug resistance protein MdtA-like barrel-sandwich hybrid domain-containing protein</fullName>
    </recommendedName>
</protein>
<evidence type="ECO:0000256" key="2">
    <source>
        <dbReference type="SAM" id="Phobius"/>
    </source>
</evidence>
<evidence type="ECO:0000256" key="1">
    <source>
        <dbReference type="SAM" id="Coils"/>
    </source>
</evidence>
<feature type="transmembrane region" description="Helical" evidence="2">
    <location>
        <begin position="20"/>
        <end position="39"/>
    </location>
</feature>
<dbReference type="SUPFAM" id="SSF111369">
    <property type="entry name" value="HlyD-like secretion proteins"/>
    <property type="match status" value="1"/>
</dbReference>
<dbReference type="NCBIfam" id="TIGR01730">
    <property type="entry name" value="RND_mfp"/>
    <property type="match status" value="1"/>
</dbReference>
<accession>A0A381PBD2</accession>
<name>A0A381PBD2_9ZZZZ</name>
<keyword evidence="2" id="KW-0812">Transmembrane</keyword>
<proteinExistence type="predicted"/>
<dbReference type="Gene3D" id="2.40.30.170">
    <property type="match status" value="1"/>
</dbReference>
<dbReference type="Pfam" id="PF25917">
    <property type="entry name" value="BSH_RND"/>
    <property type="match status" value="1"/>
</dbReference>
<dbReference type="PANTHER" id="PTHR30469">
    <property type="entry name" value="MULTIDRUG RESISTANCE PROTEIN MDTA"/>
    <property type="match status" value="1"/>
</dbReference>
<feature type="coiled-coil region" evidence="1">
    <location>
        <begin position="213"/>
        <end position="240"/>
    </location>
</feature>
<feature type="domain" description="Multidrug resistance protein MdtA-like barrel-sandwich hybrid" evidence="3">
    <location>
        <begin position="125"/>
        <end position="267"/>
    </location>
</feature>
<reference evidence="4" key="1">
    <citation type="submission" date="2018-05" db="EMBL/GenBank/DDBJ databases">
        <authorList>
            <person name="Lanie J.A."/>
            <person name="Ng W.-L."/>
            <person name="Kazmierczak K.M."/>
            <person name="Andrzejewski T.M."/>
            <person name="Davidsen T.M."/>
            <person name="Wayne K.J."/>
            <person name="Tettelin H."/>
            <person name="Glass J.I."/>
            <person name="Rusch D."/>
            <person name="Podicherti R."/>
            <person name="Tsui H.-C.T."/>
            <person name="Winkler M.E."/>
        </authorList>
    </citation>
    <scope>NUCLEOTIDE SEQUENCE</scope>
</reference>
<keyword evidence="2" id="KW-1133">Transmembrane helix</keyword>
<dbReference type="EMBL" id="UINC01000920">
    <property type="protein sequence ID" value="SUZ63617.1"/>
    <property type="molecule type" value="Genomic_DNA"/>
</dbReference>
<dbReference type="GO" id="GO:0015562">
    <property type="term" value="F:efflux transmembrane transporter activity"/>
    <property type="evidence" value="ECO:0007669"/>
    <property type="project" value="TreeGrafter"/>
</dbReference>
<dbReference type="Gene3D" id="2.40.420.20">
    <property type="match status" value="1"/>
</dbReference>
<dbReference type="GO" id="GO:1990281">
    <property type="term" value="C:efflux pump complex"/>
    <property type="evidence" value="ECO:0007669"/>
    <property type="project" value="TreeGrafter"/>
</dbReference>
<keyword evidence="1" id="KW-0175">Coiled coil</keyword>
<dbReference type="InterPro" id="IPR058625">
    <property type="entry name" value="MdtA-like_BSH"/>
</dbReference>
<sequence>MDIHNDVTLTLPYEFSICNVYVTLFFLLGSNSRVVYAPYRRLDQSLFNQSDTKSLMKTWLISVAILVSAVGGAFVMVQTRAAPTQMEREIPVLLVDAIEARREPVFFRVNSQGAVTPRTESILVSEVSGQIIEVASNHVAGGFFRKGELLVKIDPRNYQSALKSAQANVARVQTQVAKENALADYALDDWKKLRDLNAASGPASDLALRKPQLAEAIAELTSAEAALEKAQEDLNRTNIRAPYDGMVKEKLADVGQYVNTGSQLARIFATDYAEIRLPITQRELALVDLPTADGSSSPLPVTLTSQAGTAQYTWEGQIVRSEGVFDSASRVLYVVAQVEDPYNQNGRIGEPLRIGTFVTANIQGRFGGPLFTIPRHALQRGERLWIIDEHQKIYPTDVQIVSTDEEYAYVDGGLMNGDRYTITPIDQPLPGMPVRVNTSPTVGNVR</sequence>
<dbReference type="Gene3D" id="1.10.287.470">
    <property type="entry name" value="Helix hairpin bin"/>
    <property type="match status" value="1"/>
</dbReference>
<gene>
    <name evidence="4" type="ORF">METZ01_LOCUS16471</name>
</gene>
<evidence type="ECO:0000313" key="4">
    <source>
        <dbReference type="EMBL" id="SUZ63617.1"/>
    </source>
</evidence>
<keyword evidence="2" id="KW-0472">Membrane</keyword>
<feature type="transmembrane region" description="Helical" evidence="2">
    <location>
        <begin position="59"/>
        <end position="77"/>
    </location>
</feature>
<dbReference type="PANTHER" id="PTHR30469:SF12">
    <property type="entry name" value="MULTIDRUG RESISTANCE PROTEIN MDTA"/>
    <property type="match status" value="1"/>
</dbReference>
<dbReference type="AlphaFoldDB" id="A0A381PBD2"/>
<dbReference type="InterPro" id="IPR006143">
    <property type="entry name" value="RND_pump_MFP"/>
</dbReference>